<accession>A0AA86PPU2</accession>
<dbReference type="Proteomes" id="UP001642409">
    <property type="component" value="Unassembled WGS sequence"/>
</dbReference>
<gene>
    <name evidence="3" type="ORF">HINF_LOCUS31146</name>
    <name evidence="4" type="ORF">HINF_LOCUS39053</name>
</gene>
<evidence type="ECO:0000313" key="5">
    <source>
        <dbReference type="Proteomes" id="UP001642409"/>
    </source>
</evidence>
<evidence type="ECO:0000313" key="4">
    <source>
        <dbReference type="EMBL" id="CAL6041400.1"/>
    </source>
</evidence>
<organism evidence="3">
    <name type="scientific">Hexamita inflata</name>
    <dbReference type="NCBI Taxonomy" id="28002"/>
    <lineage>
        <taxon>Eukaryota</taxon>
        <taxon>Metamonada</taxon>
        <taxon>Diplomonadida</taxon>
        <taxon>Hexamitidae</taxon>
        <taxon>Hexamitinae</taxon>
        <taxon>Hexamita</taxon>
    </lineage>
</organism>
<keyword evidence="1" id="KW-0175">Coiled coil</keyword>
<name>A0AA86PPU2_9EUKA</name>
<evidence type="ECO:0000256" key="2">
    <source>
        <dbReference type="SAM" id="MobiDB-lite"/>
    </source>
</evidence>
<dbReference type="AlphaFoldDB" id="A0AA86PPU2"/>
<keyword evidence="5" id="KW-1185">Reference proteome</keyword>
<evidence type="ECO:0000256" key="1">
    <source>
        <dbReference type="SAM" id="Coils"/>
    </source>
</evidence>
<reference evidence="3" key="1">
    <citation type="submission" date="2023-06" db="EMBL/GenBank/DDBJ databases">
        <authorList>
            <person name="Kurt Z."/>
        </authorList>
    </citation>
    <scope>NUCLEOTIDE SEQUENCE</scope>
</reference>
<dbReference type="EMBL" id="CATOUU010000716">
    <property type="protein sequence ID" value="CAI9943501.1"/>
    <property type="molecule type" value="Genomic_DNA"/>
</dbReference>
<feature type="coiled-coil region" evidence="1">
    <location>
        <begin position="153"/>
        <end position="180"/>
    </location>
</feature>
<sequence length="262" mass="30608">MKQVQQSSFGITVNSYEIKKSSQLDLKRVIKPQVVQKTAQSKLVNKPPQSLQKLKNQPSQNKPMQNKSDQSIQSKTQEPTNNLVNSVKLPMSALETKQFQIDYNLYDHSESLLTRFQRLIFQNFSKKTNDKQMLQQLIREQIQTLDANTKLNALLMNSQLQLTEEEYKKAQNEYKELKQKGLKFMSVKELNQDSVVITENTKYNEIFNTVCTEQEFYLEVDQMKLDTTIYLQIQDYIHNSNKMIQNTVDDQSCQVSAEDYLL</sequence>
<proteinExistence type="predicted"/>
<dbReference type="EMBL" id="CAXDID020000150">
    <property type="protein sequence ID" value="CAL6041400.1"/>
    <property type="molecule type" value="Genomic_DNA"/>
</dbReference>
<reference evidence="4 5" key="2">
    <citation type="submission" date="2024-07" db="EMBL/GenBank/DDBJ databases">
        <authorList>
            <person name="Akdeniz Z."/>
        </authorList>
    </citation>
    <scope>NUCLEOTIDE SEQUENCE [LARGE SCALE GENOMIC DNA]</scope>
</reference>
<protein>
    <submittedName>
        <fullName evidence="4">Hypothetical_protein</fullName>
    </submittedName>
</protein>
<comment type="caution">
    <text evidence="3">The sequence shown here is derived from an EMBL/GenBank/DDBJ whole genome shotgun (WGS) entry which is preliminary data.</text>
</comment>
<evidence type="ECO:0000313" key="3">
    <source>
        <dbReference type="EMBL" id="CAI9943501.1"/>
    </source>
</evidence>
<feature type="region of interest" description="Disordered" evidence="2">
    <location>
        <begin position="38"/>
        <end position="81"/>
    </location>
</feature>